<accession>A0A7W4VA50</accession>
<dbReference type="AlphaFoldDB" id="A0A7W4VA50"/>
<feature type="transmembrane region" description="Helical" evidence="1">
    <location>
        <begin position="91"/>
        <end position="111"/>
    </location>
</feature>
<feature type="transmembrane region" description="Helical" evidence="1">
    <location>
        <begin position="28"/>
        <end position="48"/>
    </location>
</feature>
<dbReference type="InterPro" id="IPR009495">
    <property type="entry name" value="NrsF"/>
</dbReference>
<feature type="transmembrane region" description="Helical" evidence="1">
    <location>
        <begin position="188"/>
        <end position="207"/>
    </location>
</feature>
<proteinExistence type="predicted"/>
<keyword evidence="1" id="KW-0472">Membrane</keyword>
<feature type="transmembrane region" description="Helical" evidence="1">
    <location>
        <begin position="131"/>
        <end position="149"/>
    </location>
</feature>
<comment type="caution">
    <text evidence="2">The sequence shown here is derived from an EMBL/GenBank/DDBJ whole genome shotgun (WGS) entry which is preliminary data.</text>
</comment>
<dbReference type="Pfam" id="PF06532">
    <property type="entry name" value="NrsF"/>
    <property type="match status" value="1"/>
</dbReference>
<keyword evidence="1" id="KW-0812">Transmembrane</keyword>
<evidence type="ECO:0000256" key="1">
    <source>
        <dbReference type="SAM" id="Phobius"/>
    </source>
</evidence>
<sequence length="217" mass="22863">MRDTHDLIESLVADANPVRRLHRPWVRVVCWAFLAALLLALVMLVNGVRPDLALKFQQPVFALSIAAAIVTGVLAAAAAFIASVPGRSRRWLWLPLPSLAVWMGTIGYGCLTNWVEIGPAGVSPGETARCFATLVMISTPLAIALAAMLRHVARLSPAPVAMCAGLAVAAFAAASLLLVHPLEASAMVLLWNLGVALLFVGAGGLSGHRTVARMAQH</sequence>
<protein>
    <recommendedName>
        <fullName evidence="4">DUF1109 domain-containing protein</fullName>
    </recommendedName>
</protein>
<dbReference type="Proteomes" id="UP000578036">
    <property type="component" value="Unassembled WGS sequence"/>
</dbReference>
<evidence type="ECO:0000313" key="3">
    <source>
        <dbReference type="Proteomes" id="UP000578036"/>
    </source>
</evidence>
<name>A0A7W4VA50_9BURK</name>
<feature type="transmembrane region" description="Helical" evidence="1">
    <location>
        <begin position="60"/>
        <end position="84"/>
    </location>
</feature>
<evidence type="ECO:0000313" key="2">
    <source>
        <dbReference type="EMBL" id="MBB3007881.1"/>
    </source>
</evidence>
<dbReference type="EMBL" id="JACHWF010000002">
    <property type="protein sequence ID" value="MBB3007881.1"/>
    <property type="molecule type" value="Genomic_DNA"/>
</dbReference>
<keyword evidence="1" id="KW-1133">Transmembrane helix</keyword>
<dbReference type="RefSeq" id="WP_183299345.1">
    <property type="nucleotide sequence ID" value="NZ_JACHWF010000002.1"/>
</dbReference>
<gene>
    <name evidence="2" type="ORF">FHX61_002529</name>
</gene>
<feature type="transmembrane region" description="Helical" evidence="1">
    <location>
        <begin position="161"/>
        <end position="182"/>
    </location>
</feature>
<organism evidence="2 3">
    <name type="scientific">Cupriavidus alkaliphilus</name>
    <dbReference type="NCBI Taxonomy" id="942866"/>
    <lineage>
        <taxon>Bacteria</taxon>
        <taxon>Pseudomonadati</taxon>
        <taxon>Pseudomonadota</taxon>
        <taxon>Betaproteobacteria</taxon>
        <taxon>Burkholderiales</taxon>
        <taxon>Burkholderiaceae</taxon>
        <taxon>Cupriavidus</taxon>
    </lineage>
</organism>
<keyword evidence="3" id="KW-1185">Reference proteome</keyword>
<reference evidence="2 3" key="1">
    <citation type="submission" date="2020-08" db="EMBL/GenBank/DDBJ databases">
        <title>Genomic Encyclopedia of Type Strains, Phase IV (KMG-V): Genome sequencing to study the core and pangenomes of soil and plant-associated prokaryotes.</title>
        <authorList>
            <person name="Whitman W."/>
        </authorList>
    </citation>
    <scope>NUCLEOTIDE SEQUENCE [LARGE SCALE GENOMIC DNA]</scope>
    <source>
        <strain evidence="2 3">SLV-2362</strain>
    </source>
</reference>
<evidence type="ECO:0008006" key="4">
    <source>
        <dbReference type="Google" id="ProtNLM"/>
    </source>
</evidence>